<evidence type="ECO:0000256" key="13">
    <source>
        <dbReference type="ARBA" id="ARBA00053449"/>
    </source>
</evidence>
<dbReference type="UniPathway" id="UPA00077">
    <property type="reaction ID" value="UER00156"/>
</dbReference>
<dbReference type="NCBIfam" id="TIGR01496">
    <property type="entry name" value="DHPS"/>
    <property type="match status" value="1"/>
</dbReference>
<dbReference type="GO" id="GO:0005829">
    <property type="term" value="C:cytosol"/>
    <property type="evidence" value="ECO:0007669"/>
    <property type="project" value="TreeGrafter"/>
</dbReference>
<comment type="function">
    <text evidence="13 14">Catalyzes the condensation of para-aminobenzoate (pABA) with 6-hydroxymethyl-7,8-dihydropterin diphosphate (DHPt-PP) to form 7,8-dihydropteroate (H2Pte), the immediate precursor of folate derivatives.</text>
</comment>
<comment type="subunit">
    <text evidence="5">Homodimer.</text>
</comment>
<evidence type="ECO:0000256" key="14">
    <source>
        <dbReference type="RuleBase" id="RU361205"/>
    </source>
</evidence>
<gene>
    <name evidence="16" type="ORF">SAMN05421686_101174</name>
</gene>
<protein>
    <recommendedName>
        <fullName evidence="7 14">Dihydropteroate synthase</fullName>
        <shortName evidence="14">DHPS</shortName>
        <ecNumber evidence="6 14">2.5.1.15</ecNumber>
    </recommendedName>
    <alternativeName>
        <fullName evidence="12 14">Dihydropteroate pyrophosphorylase</fullName>
    </alternativeName>
</protein>
<keyword evidence="11 14" id="KW-0289">Folate biosynthesis</keyword>
<organism evidence="16 17">
    <name type="scientific">Thalassolituus maritimus</name>
    <dbReference type="NCBI Taxonomy" id="484498"/>
    <lineage>
        <taxon>Bacteria</taxon>
        <taxon>Pseudomonadati</taxon>
        <taxon>Pseudomonadota</taxon>
        <taxon>Gammaproteobacteria</taxon>
        <taxon>Oceanospirillales</taxon>
        <taxon>Oceanospirillaceae</taxon>
        <taxon>Thalassolituus</taxon>
    </lineage>
</organism>
<keyword evidence="10 14" id="KW-0460">Magnesium</keyword>
<evidence type="ECO:0000256" key="11">
    <source>
        <dbReference type="ARBA" id="ARBA00022909"/>
    </source>
</evidence>
<evidence type="ECO:0000256" key="8">
    <source>
        <dbReference type="ARBA" id="ARBA00022679"/>
    </source>
</evidence>
<dbReference type="PANTHER" id="PTHR20941:SF1">
    <property type="entry name" value="FOLIC ACID SYNTHESIS PROTEIN FOL1"/>
    <property type="match status" value="1"/>
</dbReference>
<dbReference type="InterPro" id="IPR045031">
    <property type="entry name" value="DHP_synth-like"/>
</dbReference>
<evidence type="ECO:0000256" key="5">
    <source>
        <dbReference type="ARBA" id="ARBA00011738"/>
    </source>
</evidence>
<comment type="catalytic activity">
    <reaction evidence="1">
        <text>(7,8-dihydropterin-6-yl)methyl diphosphate + 4-aminobenzoate = 7,8-dihydropteroate + diphosphate</text>
        <dbReference type="Rhea" id="RHEA:19949"/>
        <dbReference type="ChEBI" id="CHEBI:17836"/>
        <dbReference type="ChEBI" id="CHEBI:17839"/>
        <dbReference type="ChEBI" id="CHEBI:33019"/>
        <dbReference type="ChEBI" id="CHEBI:72950"/>
        <dbReference type="EC" id="2.5.1.15"/>
    </reaction>
</comment>
<dbReference type="FunFam" id="3.20.20.20:FF:000004">
    <property type="entry name" value="Dihydropteroate synthase"/>
    <property type="match status" value="1"/>
</dbReference>
<dbReference type="Gene3D" id="3.20.20.20">
    <property type="entry name" value="Dihydropteroate synthase-like"/>
    <property type="match status" value="1"/>
</dbReference>
<dbReference type="InterPro" id="IPR011005">
    <property type="entry name" value="Dihydropteroate_synth-like_sf"/>
</dbReference>
<dbReference type="EC" id="2.5.1.15" evidence="6 14"/>
<sequence>MKLSCGNRTLDLGTAHVMGILNVTPDSFSDGGQFNQLDKAIAHAGSMVAEGATILDVGGESTRPGAAPVSVAEELERVVPVIEHIAARLDVAISVDTSTAEVIRESAKAGAHLINDVRALRREGALKAAAESGLPVCLMHMQGEPDTMQKNPRYDDVVQDVRNFLKERIAAAQAAGIASEQILLDPGFGFGKTRVHNYTLLNRLEQIAALGYPLLTGLSRKRMIADVLNISGDAVERDDASAAAATVCAMKGARIIRAHNVKKTWEAMQVVNATLREGHE</sequence>
<dbReference type="PANTHER" id="PTHR20941">
    <property type="entry name" value="FOLATE SYNTHESIS PROTEINS"/>
    <property type="match status" value="1"/>
</dbReference>
<dbReference type="RefSeq" id="WP_076513461.1">
    <property type="nucleotide sequence ID" value="NZ_FTOH01000001.1"/>
</dbReference>
<evidence type="ECO:0000313" key="16">
    <source>
        <dbReference type="EMBL" id="SIS42346.1"/>
    </source>
</evidence>
<comment type="similarity">
    <text evidence="4 14">Belongs to the DHPS family.</text>
</comment>
<dbReference type="GO" id="GO:0046872">
    <property type="term" value="F:metal ion binding"/>
    <property type="evidence" value="ECO:0007669"/>
    <property type="project" value="UniProtKB-KW"/>
</dbReference>
<evidence type="ECO:0000256" key="7">
    <source>
        <dbReference type="ARBA" id="ARBA00016919"/>
    </source>
</evidence>
<dbReference type="PROSITE" id="PS00792">
    <property type="entry name" value="DHPS_1"/>
    <property type="match status" value="1"/>
</dbReference>
<dbReference type="STRING" id="484498.SAMN05421686_101174"/>
<comment type="cofactor">
    <cofactor evidence="2 14">
        <name>Mg(2+)</name>
        <dbReference type="ChEBI" id="CHEBI:18420"/>
    </cofactor>
</comment>
<feature type="domain" description="Pterin-binding" evidence="15">
    <location>
        <begin position="15"/>
        <end position="269"/>
    </location>
</feature>
<dbReference type="AlphaFoldDB" id="A0A1N7IZB4"/>
<dbReference type="EMBL" id="FTOH01000001">
    <property type="protein sequence ID" value="SIS42346.1"/>
    <property type="molecule type" value="Genomic_DNA"/>
</dbReference>
<evidence type="ECO:0000256" key="2">
    <source>
        <dbReference type="ARBA" id="ARBA00001946"/>
    </source>
</evidence>
<evidence type="ECO:0000256" key="3">
    <source>
        <dbReference type="ARBA" id="ARBA00004763"/>
    </source>
</evidence>
<dbReference type="SUPFAM" id="SSF51717">
    <property type="entry name" value="Dihydropteroate synthetase-like"/>
    <property type="match status" value="1"/>
</dbReference>
<dbReference type="Pfam" id="PF00809">
    <property type="entry name" value="Pterin_bind"/>
    <property type="match status" value="1"/>
</dbReference>
<evidence type="ECO:0000259" key="15">
    <source>
        <dbReference type="PROSITE" id="PS50972"/>
    </source>
</evidence>
<dbReference type="GO" id="GO:0046654">
    <property type="term" value="P:tetrahydrofolate biosynthetic process"/>
    <property type="evidence" value="ECO:0007669"/>
    <property type="project" value="UniProtKB-UniPathway"/>
</dbReference>
<evidence type="ECO:0000313" key="17">
    <source>
        <dbReference type="Proteomes" id="UP000185639"/>
    </source>
</evidence>
<evidence type="ECO:0000256" key="9">
    <source>
        <dbReference type="ARBA" id="ARBA00022723"/>
    </source>
</evidence>
<dbReference type="GO" id="GO:0004156">
    <property type="term" value="F:dihydropteroate synthase activity"/>
    <property type="evidence" value="ECO:0007669"/>
    <property type="project" value="UniProtKB-EC"/>
</dbReference>
<dbReference type="PROSITE" id="PS50972">
    <property type="entry name" value="PTERIN_BINDING"/>
    <property type="match status" value="1"/>
</dbReference>
<comment type="pathway">
    <text evidence="3 14">Cofactor biosynthesis; tetrahydrofolate biosynthesis; 7,8-dihydrofolate from 2-amino-4-hydroxy-6-hydroxymethyl-7,8-dihydropteridine diphosphate and 4-aminobenzoate: step 1/2.</text>
</comment>
<evidence type="ECO:0000256" key="12">
    <source>
        <dbReference type="ARBA" id="ARBA00030193"/>
    </source>
</evidence>
<reference evidence="17" key="1">
    <citation type="submission" date="2017-01" db="EMBL/GenBank/DDBJ databases">
        <authorList>
            <person name="Varghese N."/>
            <person name="Submissions S."/>
        </authorList>
    </citation>
    <scope>NUCLEOTIDE SEQUENCE [LARGE SCALE GENOMIC DNA]</scope>
    <source>
        <strain evidence="17">DSM 24913</strain>
    </source>
</reference>
<dbReference type="InterPro" id="IPR000489">
    <property type="entry name" value="Pterin-binding_dom"/>
</dbReference>
<evidence type="ECO:0000256" key="4">
    <source>
        <dbReference type="ARBA" id="ARBA00009503"/>
    </source>
</evidence>
<keyword evidence="9 14" id="KW-0479">Metal-binding</keyword>
<dbReference type="CDD" id="cd00739">
    <property type="entry name" value="DHPS"/>
    <property type="match status" value="1"/>
</dbReference>
<keyword evidence="8 14" id="KW-0808">Transferase</keyword>
<dbReference type="GO" id="GO:0046656">
    <property type="term" value="P:folic acid biosynthetic process"/>
    <property type="evidence" value="ECO:0007669"/>
    <property type="project" value="UniProtKB-KW"/>
</dbReference>
<dbReference type="Proteomes" id="UP000185639">
    <property type="component" value="Unassembled WGS sequence"/>
</dbReference>
<evidence type="ECO:0000256" key="1">
    <source>
        <dbReference type="ARBA" id="ARBA00000012"/>
    </source>
</evidence>
<name>A0A1N7IZB4_9GAMM</name>
<dbReference type="InterPro" id="IPR006390">
    <property type="entry name" value="DHP_synth_dom"/>
</dbReference>
<evidence type="ECO:0000256" key="6">
    <source>
        <dbReference type="ARBA" id="ARBA00012458"/>
    </source>
</evidence>
<accession>A0A1N7IZB4</accession>
<dbReference type="PROSITE" id="PS00793">
    <property type="entry name" value="DHPS_2"/>
    <property type="match status" value="1"/>
</dbReference>
<evidence type="ECO:0000256" key="10">
    <source>
        <dbReference type="ARBA" id="ARBA00022842"/>
    </source>
</evidence>
<proteinExistence type="inferred from homology"/>
<keyword evidence="17" id="KW-1185">Reference proteome</keyword>